<feature type="domain" description="SHOCT" evidence="3">
    <location>
        <begin position="7"/>
        <end position="34"/>
    </location>
</feature>
<evidence type="ECO:0000313" key="5">
    <source>
        <dbReference type="Proteomes" id="UP000789739"/>
    </source>
</evidence>
<dbReference type="OrthoDB" id="2444437at2759"/>
<protein>
    <submittedName>
        <fullName evidence="4">4817_t:CDS:1</fullName>
    </submittedName>
</protein>
<keyword evidence="5" id="KW-1185">Reference proteome</keyword>
<reference evidence="4" key="1">
    <citation type="submission" date="2021-06" db="EMBL/GenBank/DDBJ databases">
        <authorList>
            <person name="Kallberg Y."/>
            <person name="Tangrot J."/>
            <person name="Rosling A."/>
        </authorList>
    </citation>
    <scope>NUCLEOTIDE SEQUENCE</scope>
    <source>
        <strain evidence="4">BR232B</strain>
    </source>
</reference>
<feature type="region of interest" description="Disordered" evidence="2">
    <location>
        <begin position="152"/>
        <end position="180"/>
    </location>
</feature>
<feature type="region of interest" description="Disordered" evidence="2">
    <location>
        <begin position="109"/>
        <end position="136"/>
    </location>
</feature>
<sequence>MSLSLTDRLVELSKARNNGLISEEEYAAMRARLLDSFATVTIPPRTASMPQESDTRQSRTSLVPPSRPLPQPPIPNYALNRCRDDLLPNGAANLATTLYARQGSKSELNLRSLPRDLPVAGRPGTSSRQAASDRQQRARTLILQHEYDYEHKQQYQQRYDESVPETPPPPYSPPEPLPRRRRASTSFFMKQKTAAELREELSKLVDDAKREQDSWKMEEARLKMKMVTKPEEIERVRRKQRASAEKYTRKIEAINIKLSIALAIEQA</sequence>
<evidence type="ECO:0000313" key="4">
    <source>
        <dbReference type="EMBL" id="CAG8479303.1"/>
    </source>
</evidence>
<gene>
    <name evidence="4" type="ORF">PBRASI_LOCUS1490</name>
</gene>
<feature type="region of interest" description="Disordered" evidence="2">
    <location>
        <begin position="43"/>
        <end position="73"/>
    </location>
</feature>
<feature type="coiled-coil region" evidence="1">
    <location>
        <begin position="191"/>
        <end position="218"/>
    </location>
</feature>
<organism evidence="4 5">
    <name type="scientific">Paraglomus brasilianum</name>
    <dbReference type="NCBI Taxonomy" id="144538"/>
    <lineage>
        <taxon>Eukaryota</taxon>
        <taxon>Fungi</taxon>
        <taxon>Fungi incertae sedis</taxon>
        <taxon>Mucoromycota</taxon>
        <taxon>Glomeromycotina</taxon>
        <taxon>Glomeromycetes</taxon>
        <taxon>Paraglomerales</taxon>
        <taxon>Paraglomeraceae</taxon>
        <taxon>Paraglomus</taxon>
    </lineage>
</organism>
<evidence type="ECO:0000256" key="1">
    <source>
        <dbReference type="SAM" id="Coils"/>
    </source>
</evidence>
<accession>A0A9N8ZBW3</accession>
<dbReference type="AlphaFoldDB" id="A0A9N8ZBW3"/>
<feature type="compositionally biased region" description="Pro residues" evidence="2">
    <location>
        <begin position="165"/>
        <end position="176"/>
    </location>
</feature>
<feature type="compositionally biased region" description="Polar residues" evidence="2">
    <location>
        <begin position="48"/>
        <end position="63"/>
    </location>
</feature>
<dbReference type="InterPro" id="IPR018649">
    <property type="entry name" value="SHOCT"/>
</dbReference>
<evidence type="ECO:0000256" key="2">
    <source>
        <dbReference type="SAM" id="MobiDB-lite"/>
    </source>
</evidence>
<dbReference type="Pfam" id="PF09851">
    <property type="entry name" value="SHOCT"/>
    <property type="match status" value="1"/>
</dbReference>
<keyword evidence="1" id="KW-0175">Coiled coil</keyword>
<evidence type="ECO:0000259" key="3">
    <source>
        <dbReference type="Pfam" id="PF09851"/>
    </source>
</evidence>
<feature type="compositionally biased region" description="Basic and acidic residues" evidence="2">
    <location>
        <begin position="152"/>
        <end position="161"/>
    </location>
</feature>
<name>A0A9N8ZBW3_9GLOM</name>
<dbReference type="Proteomes" id="UP000789739">
    <property type="component" value="Unassembled WGS sequence"/>
</dbReference>
<proteinExistence type="predicted"/>
<comment type="caution">
    <text evidence="4">The sequence shown here is derived from an EMBL/GenBank/DDBJ whole genome shotgun (WGS) entry which is preliminary data.</text>
</comment>
<dbReference type="EMBL" id="CAJVPI010000097">
    <property type="protein sequence ID" value="CAG8479303.1"/>
    <property type="molecule type" value="Genomic_DNA"/>
</dbReference>